<comment type="caution">
    <text evidence="3">The sequence shown here is derived from an EMBL/GenBank/DDBJ whole genome shotgun (WGS) entry which is preliminary data.</text>
</comment>
<gene>
    <name evidence="3" type="ORF">RJT34_00134</name>
</gene>
<dbReference type="AlphaFoldDB" id="A0AAN9KFN1"/>
<name>A0AAN9KFN1_CLITE</name>
<evidence type="ECO:0000313" key="4">
    <source>
        <dbReference type="Proteomes" id="UP001359559"/>
    </source>
</evidence>
<keyword evidence="4" id="KW-1185">Reference proteome</keyword>
<keyword evidence="2" id="KW-0732">Signal</keyword>
<feature type="compositionally biased region" description="Polar residues" evidence="1">
    <location>
        <begin position="26"/>
        <end position="39"/>
    </location>
</feature>
<reference evidence="3 4" key="1">
    <citation type="submission" date="2024-01" db="EMBL/GenBank/DDBJ databases">
        <title>The genomes of 5 underutilized Papilionoideae crops provide insights into root nodulation and disease resistance.</title>
        <authorList>
            <person name="Yuan L."/>
        </authorList>
    </citation>
    <scope>NUCLEOTIDE SEQUENCE [LARGE SCALE GENOMIC DNA]</scope>
    <source>
        <strain evidence="3">LY-2023</strain>
        <tissue evidence="3">Leaf</tissue>
    </source>
</reference>
<accession>A0AAN9KFN1</accession>
<evidence type="ECO:0000313" key="3">
    <source>
        <dbReference type="EMBL" id="KAK7316572.1"/>
    </source>
</evidence>
<dbReference type="EMBL" id="JAYKXN010000001">
    <property type="protein sequence ID" value="KAK7316572.1"/>
    <property type="molecule type" value="Genomic_DNA"/>
</dbReference>
<dbReference type="Proteomes" id="UP001359559">
    <property type="component" value="Unassembled WGS sequence"/>
</dbReference>
<feature type="region of interest" description="Disordered" evidence="1">
    <location>
        <begin position="24"/>
        <end position="77"/>
    </location>
</feature>
<organism evidence="3 4">
    <name type="scientific">Clitoria ternatea</name>
    <name type="common">Butterfly pea</name>
    <dbReference type="NCBI Taxonomy" id="43366"/>
    <lineage>
        <taxon>Eukaryota</taxon>
        <taxon>Viridiplantae</taxon>
        <taxon>Streptophyta</taxon>
        <taxon>Embryophyta</taxon>
        <taxon>Tracheophyta</taxon>
        <taxon>Spermatophyta</taxon>
        <taxon>Magnoliopsida</taxon>
        <taxon>eudicotyledons</taxon>
        <taxon>Gunneridae</taxon>
        <taxon>Pentapetalae</taxon>
        <taxon>rosids</taxon>
        <taxon>fabids</taxon>
        <taxon>Fabales</taxon>
        <taxon>Fabaceae</taxon>
        <taxon>Papilionoideae</taxon>
        <taxon>50 kb inversion clade</taxon>
        <taxon>NPAAA clade</taxon>
        <taxon>indigoferoid/millettioid clade</taxon>
        <taxon>Phaseoleae</taxon>
        <taxon>Clitoria</taxon>
    </lineage>
</organism>
<evidence type="ECO:0000256" key="2">
    <source>
        <dbReference type="SAM" id="SignalP"/>
    </source>
</evidence>
<proteinExistence type="predicted"/>
<protein>
    <submittedName>
        <fullName evidence="3">Uncharacterized protein</fullName>
    </submittedName>
</protein>
<feature type="signal peptide" evidence="2">
    <location>
        <begin position="1"/>
        <end position="23"/>
    </location>
</feature>
<sequence>MNPHFHLFLLLSILLLLTPRSHATRTKFSSGPSTPSQQQDFHHPYWANSPITSKGRDSFASQKRRVPSGSNPLHNRR</sequence>
<feature type="chain" id="PRO_5042937747" evidence="2">
    <location>
        <begin position="24"/>
        <end position="77"/>
    </location>
</feature>
<feature type="compositionally biased region" description="Polar residues" evidence="1">
    <location>
        <begin position="68"/>
        <end position="77"/>
    </location>
</feature>
<evidence type="ECO:0000256" key="1">
    <source>
        <dbReference type="SAM" id="MobiDB-lite"/>
    </source>
</evidence>